<evidence type="ECO:0008006" key="3">
    <source>
        <dbReference type="Google" id="ProtNLM"/>
    </source>
</evidence>
<dbReference type="Proteomes" id="UP000276103">
    <property type="component" value="Unassembled WGS sequence"/>
</dbReference>
<dbReference type="Gene3D" id="1.10.3210.10">
    <property type="entry name" value="Hypothetical protein af1432"/>
    <property type="match status" value="1"/>
</dbReference>
<evidence type="ECO:0000313" key="1">
    <source>
        <dbReference type="EMBL" id="RUS92935.1"/>
    </source>
</evidence>
<keyword evidence="2" id="KW-1185">Reference proteome</keyword>
<accession>A0A3S1BX74</accession>
<dbReference type="RefSeq" id="WP_127056477.1">
    <property type="nucleotide sequence ID" value="NZ_RSCM01000022.1"/>
</dbReference>
<dbReference type="Pfam" id="PF13328">
    <property type="entry name" value="HD_4"/>
    <property type="match status" value="1"/>
</dbReference>
<organism evidence="1 2">
    <name type="scientific">Trichormus variabilis SAG 1403-4b</name>
    <dbReference type="NCBI Taxonomy" id="447716"/>
    <lineage>
        <taxon>Bacteria</taxon>
        <taxon>Bacillati</taxon>
        <taxon>Cyanobacteriota</taxon>
        <taxon>Cyanophyceae</taxon>
        <taxon>Nostocales</taxon>
        <taxon>Nostocaceae</taxon>
        <taxon>Trichormus</taxon>
    </lineage>
</organism>
<proteinExistence type="predicted"/>
<dbReference type="SUPFAM" id="SSF109604">
    <property type="entry name" value="HD-domain/PDEase-like"/>
    <property type="match status" value="1"/>
</dbReference>
<dbReference type="PANTHER" id="PTHR46246">
    <property type="entry name" value="GUANOSINE-3',5'-BIS(DIPHOSPHATE) 3'-PYROPHOSPHOHYDROLASE MESH1"/>
    <property type="match status" value="1"/>
</dbReference>
<name>A0A3S1BX74_ANAVA</name>
<sequence length="161" mass="18502">MNIQDKAQQFAISKHGNQKYGVHPYSYHLNYVVNILTEYGYGEDGAIISAGWLHDTIEDTNTTHAMLVLEFNKEIADIVWAVSSEPGENRQAKFRNTSPKIISNKKALIVKLADRIANTEASLENNPKLYQMYVKEFTLFHELLYQDNLQKWERLIKLGQG</sequence>
<evidence type="ECO:0000313" key="2">
    <source>
        <dbReference type="Proteomes" id="UP000276103"/>
    </source>
</evidence>
<gene>
    <name evidence="1" type="ORF">DSM107003_46820</name>
</gene>
<comment type="caution">
    <text evidence="1">The sequence shown here is derived from an EMBL/GenBank/DDBJ whole genome shotgun (WGS) entry which is preliminary data.</text>
</comment>
<protein>
    <recommendedName>
        <fullName evidence="3">HD/PDEase domain-containing protein</fullName>
    </recommendedName>
</protein>
<reference evidence="1 2" key="1">
    <citation type="journal article" date="2019" name="Genome Biol. Evol.">
        <title>Day and night: Metabolic profiles and evolutionary relationships of six axenic non-marine cyanobacteria.</title>
        <authorList>
            <person name="Will S.E."/>
            <person name="Henke P."/>
            <person name="Boedeker C."/>
            <person name="Huang S."/>
            <person name="Brinkmann H."/>
            <person name="Rohde M."/>
            <person name="Jarek M."/>
            <person name="Friedl T."/>
            <person name="Seufert S."/>
            <person name="Schumacher M."/>
            <person name="Overmann J."/>
            <person name="Neumann-Schaal M."/>
            <person name="Petersen J."/>
        </authorList>
    </citation>
    <scope>NUCLEOTIDE SEQUENCE [LARGE SCALE GENOMIC DNA]</scope>
    <source>
        <strain evidence="1 2">SAG 1403-4b</strain>
    </source>
</reference>
<dbReference type="OrthoDB" id="9802385at2"/>
<dbReference type="PANTHER" id="PTHR46246:SF1">
    <property type="entry name" value="GUANOSINE-3',5'-BIS(DIPHOSPHATE) 3'-PYROPHOSPHOHYDROLASE MESH1"/>
    <property type="match status" value="1"/>
</dbReference>
<dbReference type="InterPro" id="IPR052194">
    <property type="entry name" value="MESH1"/>
</dbReference>
<dbReference type="AlphaFoldDB" id="A0A3S1BX74"/>
<dbReference type="GO" id="GO:0008893">
    <property type="term" value="F:guanosine-3',5'-bis(diphosphate) 3'-diphosphatase activity"/>
    <property type="evidence" value="ECO:0007669"/>
    <property type="project" value="TreeGrafter"/>
</dbReference>
<dbReference type="EMBL" id="RSCM01000022">
    <property type="protein sequence ID" value="RUS92935.1"/>
    <property type="molecule type" value="Genomic_DNA"/>
</dbReference>